<dbReference type="InterPro" id="IPR001766">
    <property type="entry name" value="Fork_head_dom"/>
</dbReference>
<feature type="compositionally biased region" description="Basic and acidic residues" evidence="3">
    <location>
        <begin position="600"/>
        <end position="609"/>
    </location>
</feature>
<keyword evidence="2" id="KW-0539">Nucleus</keyword>
<comment type="caution">
    <text evidence="6">The sequence shown here is derived from an EMBL/GenBank/DDBJ whole genome shotgun (WGS) entry which is preliminary data.</text>
</comment>
<dbReference type="Gene3D" id="2.60.200.20">
    <property type="match status" value="1"/>
</dbReference>
<dbReference type="GO" id="GO:0005634">
    <property type="term" value="C:nucleus"/>
    <property type="evidence" value="ECO:0007669"/>
    <property type="project" value="UniProtKB-SubCell"/>
</dbReference>
<name>A0A9P6G334_9FUNG</name>
<dbReference type="AlphaFoldDB" id="A0A9P6G334"/>
<organism evidence="6 7">
    <name type="scientific">Lunasporangiospora selenospora</name>
    <dbReference type="NCBI Taxonomy" id="979761"/>
    <lineage>
        <taxon>Eukaryota</taxon>
        <taxon>Fungi</taxon>
        <taxon>Fungi incertae sedis</taxon>
        <taxon>Mucoromycota</taxon>
        <taxon>Mortierellomycotina</taxon>
        <taxon>Mortierellomycetes</taxon>
        <taxon>Mortierellales</taxon>
        <taxon>Mortierellaceae</taxon>
        <taxon>Lunasporangiospora</taxon>
    </lineage>
</organism>
<dbReference type="SUPFAM" id="SSF49879">
    <property type="entry name" value="SMAD/FHA domain"/>
    <property type="match status" value="1"/>
</dbReference>
<feature type="region of interest" description="Disordered" evidence="3">
    <location>
        <begin position="98"/>
        <end position="134"/>
    </location>
</feature>
<feature type="compositionally biased region" description="Low complexity" evidence="3">
    <location>
        <begin position="288"/>
        <end position="310"/>
    </location>
</feature>
<feature type="compositionally biased region" description="Acidic residues" evidence="3">
    <location>
        <begin position="111"/>
        <end position="128"/>
    </location>
</feature>
<feature type="domain" description="FHA" evidence="4">
    <location>
        <begin position="14"/>
        <end position="66"/>
    </location>
</feature>
<comment type="subcellular location">
    <subcellularLocation>
        <location evidence="2">Nucleus</location>
    </subcellularLocation>
</comment>
<feature type="compositionally biased region" description="Low complexity" evidence="3">
    <location>
        <begin position="361"/>
        <end position="374"/>
    </location>
</feature>
<evidence type="ECO:0000256" key="3">
    <source>
        <dbReference type="SAM" id="MobiDB-lite"/>
    </source>
</evidence>
<dbReference type="EMBL" id="JAABOA010000188">
    <property type="protein sequence ID" value="KAF9585411.1"/>
    <property type="molecule type" value="Genomic_DNA"/>
</dbReference>
<dbReference type="GO" id="GO:0003700">
    <property type="term" value="F:DNA-binding transcription factor activity"/>
    <property type="evidence" value="ECO:0007669"/>
    <property type="project" value="InterPro"/>
</dbReference>
<feature type="compositionally biased region" description="Low complexity" evidence="3">
    <location>
        <begin position="257"/>
        <end position="278"/>
    </location>
</feature>
<feature type="compositionally biased region" description="Polar residues" evidence="3">
    <location>
        <begin position="655"/>
        <end position="675"/>
    </location>
</feature>
<feature type="compositionally biased region" description="Basic and acidic residues" evidence="3">
    <location>
        <begin position="376"/>
        <end position="394"/>
    </location>
</feature>
<feature type="compositionally biased region" description="Basic and acidic residues" evidence="3">
    <location>
        <begin position="404"/>
        <end position="416"/>
    </location>
</feature>
<evidence type="ECO:0000313" key="7">
    <source>
        <dbReference type="Proteomes" id="UP000780801"/>
    </source>
</evidence>
<feature type="region of interest" description="Disordered" evidence="3">
    <location>
        <begin position="184"/>
        <end position="470"/>
    </location>
</feature>
<evidence type="ECO:0000313" key="6">
    <source>
        <dbReference type="EMBL" id="KAF9585411.1"/>
    </source>
</evidence>
<feature type="compositionally biased region" description="Acidic residues" evidence="3">
    <location>
        <begin position="681"/>
        <end position="692"/>
    </location>
</feature>
<evidence type="ECO:0000256" key="2">
    <source>
        <dbReference type="PROSITE-ProRule" id="PRU00089"/>
    </source>
</evidence>
<dbReference type="PROSITE" id="PS50039">
    <property type="entry name" value="FORK_HEAD_3"/>
    <property type="match status" value="1"/>
</dbReference>
<feature type="domain" description="Fork-head" evidence="5">
    <location>
        <begin position="468"/>
        <end position="559"/>
    </location>
</feature>
<protein>
    <submittedName>
        <fullName evidence="6">Transcription factor</fullName>
    </submittedName>
</protein>
<evidence type="ECO:0000259" key="4">
    <source>
        <dbReference type="PROSITE" id="PS50006"/>
    </source>
</evidence>
<keyword evidence="1 2" id="KW-0238">DNA-binding</keyword>
<evidence type="ECO:0000256" key="1">
    <source>
        <dbReference type="ARBA" id="ARBA00023125"/>
    </source>
</evidence>
<dbReference type="OrthoDB" id="5348546at2759"/>
<evidence type="ECO:0000259" key="5">
    <source>
        <dbReference type="PROSITE" id="PS50039"/>
    </source>
</evidence>
<sequence>MPSLVLEGSYEMPVIVGRGSQATLNLGRINKQVSRRHAIVQWSHEAEVFQINVLGQNGIRINGVGYPSGRLTALQSGDIVDLVGVKMVFRAPAGSSTQQYLGSAPVYTGADVDDNDSDHNNDEDEDEFGLPLLPQGLVTPKRNRIMAPQELVSPARDQASTPPQLTPTARMRHKAYKYDFASNGRAALRTPPPSSDLGTECGTSPIRSMPDFELPSDMMPMRKMTFGNLDSPRTSSNIFYDGDDDSLPPKTRPTTNSLPKGSLVVSSSSPVNSPGSKPHSTSHFKSGSSLKATSPSSTSKKALAASPSATGEKTGESKTGHSGSKMGRNDENAAPVNVSRDEIKTKKSLPKPVLGSRTTTNSNSNNNINNNNNIGHGKEQSEATLKKSNVESKSKMASLSTPKAKAEKSSEQKIKQDTTLVDRPTSTMTKAPKPDQAEKKDSTFESPLPSPSQPQPQTKSGTGAETKKAPMDYTEMIIDTLVFARKKKSMTLSELYDEMVASQPSIVATQDESDIKSHLLDCLSAARCVGKIARKGKDAYNKPLESQWYYIPECDHNVMRKLTRQEVMPSARKCTLKMPPKLPYHRKSTSPYAVKQATRRSKDSSKLALEDADNGDVTPSSSDEEENGNAALSATNKKRKSAHGSQLEKKRRTPIKSSPTNESPRSVATGEQQSVPRREREEEEEEEEDDEEGAHNDSLDDMSELSGLSD</sequence>
<dbReference type="Proteomes" id="UP000780801">
    <property type="component" value="Unassembled WGS sequence"/>
</dbReference>
<feature type="compositionally biased region" description="Basic and acidic residues" evidence="3">
    <location>
        <begin position="432"/>
        <end position="443"/>
    </location>
</feature>
<dbReference type="GO" id="GO:0043565">
    <property type="term" value="F:sequence-specific DNA binding"/>
    <property type="evidence" value="ECO:0007669"/>
    <property type="project" value="InterPro"/>
</dbReference>
<dbReference type="Pfam" id="PF00498">
    <property type="entry name" value="FHA"/>
    <property type="match status" value="1"/>
</dbReference>
<reference evidence="6" key="1">
    <citation type="journal article" date="2020" name="Fungal Divers.">
        <title>Resolving the Mortierellaceae phylogeny through synthesis of multi-gene phylogenetics and phylogenomics.</title>
        <authorList>
            <person name="Vandepol N."/>
            <person name="Liber J."/>
            <person name="Desiro A."/>
            <person name="Na H."/>
            <person name="Kennedy M."/>
            <person name="Barry K."/>
            <person name="Grigoriev I.V."/>
            <person name="Miller A.N."/>
            <person name="O'Donnell K."/>
            <person name="Stajich J.E."/>
            <person name="Bonito G."/>
        </authorList>
    </citation>
    <scope>NUCLEOTIDE SEQUENCE</scope>
    <source>
        <strain evidence="6">KOD1015</strain>
    </source>
</reference>
<proteinExistence type="predicted"/>
<feature type="region of interest" description="Disordered" evidence="3">
    <location>
        <begin position="572"/>
        <end position="710"/>
    </location>
</feature>
<dbReference type="PROSITE" id="PS50006">
    <property type="entry name" value="FHA_DOMAIN"/>
    <property type="match status" value="1"/>
</dbReference>
<dbReference type="CDD" id="cd22699">
    <property type="entry name" value="FHA_PLM2-like"/>
    <property type="match status" value="1"/>
</dbReference>
<accession>A0A9P6G334</accession>
<keyword evidence="7" id="KW-1185">Reference proteome</keyword>
<feature type="DNA-binding region" description="Fork-head" evidence="2">
    <location>
        <begin position="468"/>
        <end position="559"/>
    </location>
</feature>
<dbReference type="InterPro" id="IPR008984">
    <property type="entry name" value="SMAD_FHA_dom_sf"/>
</dbReference>
<gene>
    <name evidence="6" type="primary">FKH2</name>
    <name evidence="6" type="ORF">BGW38_002491</name>
</gene>
<dbReference type="InterPro" id="IPR000253">
    <property type="entry name" value="FHA_dom"/>
</dbReference>